<dbReference type="InterPro" id="IPR029058">
    <property type="entry name" value="AB_hydrolase_fold"/>
</dbReference>
<evidence type="ECO:0000313" key="3">
    <source>
        <dbReference type="EMBL" id="KAI3439089.1"/>
    </source>
</evidence>
<feature type="region of interest" description="Disordered" evidence="1">
    <location>
        <begin position="1"/>
        <end position="20"/>
    </location>
</feature>
<feature type="compositionally biased region" description="Low complexity" evidence="1">
    <location>
        <begin position="514"/>
        <end position="530"/>
    </location>
</feature>
<protein>
    <recommendedName>
        <fullName evidence="5">Pectin acetylesterase</fullName>
    </recommendedName>
</protein>
<sequence length="552" mass="59003">MHGHSGTKRPNPQLRPSSPRSHLFVMPAARGCLLAAACALLLMPHATGAAPTVGEGASEADEFFNNDGMPLMMPVNRTTDRRRWYFEVPRDPVGILVMLHQCGRNAEDFWPPSSVCPQCIGMPEGVSISRQGLARGYALLAINSLNREIGANARCWSYGDDAEAVREIVAKFQAEQKLEDVPVFFTGCSSGGSLALRLPGTMKINGIFAVAIALDKATFPPAADRDLEFPYPPVAYIHFADDTNTNEKVGILLEFGAANNLTADEVIVGKLPIGPNYFAERDAMISTALSQSLHEELVKLDALDENYLLKDDWETDDSKKKPWEDMLRSARLQEMIDEAEAEQLALKNATSLSMAQYALQAAGEPALTIQDVSPESVAASEDAINQEDTNPNFSESDGASPAAGTDDPYLSAFLLFQHIREEVAVAWAHHINLGDYTTAALMWLERCGKADLAALANTFEVTEPAELSPVRAVPAAQVQQTWQTCQAGGVPEDALQPSIVAETQADSEDGGESTGTAAAPPASGPATAVGGRRRLAEAGAAVVAAATAAMLQ</sequence>
<proteinExistence type="predicted"/>
<keyword evidence="4" id="KW-1185">Reference proteome</keyword>
<reference evidence="3" key="1">
    <citation type="journal article" date="2019" name="Plant J.">
        <title>Chlorella vulgaris genome assembly and annotation reveals the molecular basis for metabolic acclimation to high light conditions.</title>
        <authorList>
            <person name="Cecchin M."/>
            <person name="Marcolungo L."/>
            <person name="Rossato M."/>
            <person name="Girolomoni L."/>
            <person name="Cosentino E."/>
            <person name="Cuine S."/>
            <person name="Li-Beisson Y."/>
            <person name="Delledonne M."/>
            <person name="Ballottari M."/>
        </authorList>
    </citation>
    <scope>NUCLEOTIDE SEQUENCE</scope>
    <source>
        <strain evidence="3">211/11P</strain>
    </source>
</reference>
<feature type="signal peptide" evidence="2">
    <location>
        <begin position="1"/>
        <end position="49"/>
    </location>
</feature>
<dbReference type="AlphaFoldDB" id="A0A9D4Z2R9"/>
<feature type="compositionally biased region" description="Polar residues" evidence="1">
    <location>
        <begin position="386"/>
        <end position="397"/>
    </location>
</feature>
<dbReference type="OrthoDB" id="10022521at2759"/>
<name>A0A9D4Z2R9_CHLVU</name>
<dbReference type="EMBL" id="SIDB01000001">
    <property type="protein sequence ID" value="KAI3439089.1"/>
    <property type="molecule type" value="Genomic_DNA"/>
</dbReference>
<reference evidence="3" key="2">
    <citation type="submission" date="2020-11" db="EMBL/GenBank/DDBJ databases">
        <authorList>
            <person name="Cecchin M."/>
            <person name="Marcolungo L."/>
            <person name="Rossato M."/>
            <person name="Girolomoni L."/>
            <person name="Cosentino E."/>
            <person name="Cuine S."/>
            <person name="Li-Beisson Y."/>
            <person name="Delledonne M."/>
            <person name="Ballottari M."/>
        </authorList>
    </citation>
    <scope>NUCLEOTIDE SEQUENCE</scope>
    <source>
        <strain evidence="3">211/11P</strain>
        <tissue evidence="3">Whole cell</tissue>
    </source>
</reference>
<dbReference type="Gene3D" id="3.40.50.1820">
    <property type="entry name" value="alpha/beta hydrolase"/>
    <property type="match status" value="1"/>
</dbReference>
<organism evidence="3 4">
    <name type="scientific">Chlorella vulgaris</name>
    <name type="common">Green alga</name>
    <dbReference type="NCBI Taxonomy" id="3077"/>
    <lineage>
        <taxon>Eukaryota</taxon>
        <taxon>Viridiplantae</taxon>
        <taxon>Chlorophyta</taxon>
        <taxon>core chlorophytes</taxon>
        <taxon>Trebouxiophyceae</taxon>
        <taxon>Chlorellales</taxon>
        <taxon>Chlorellaceae</taxon>
        <taxon>Chlorella clade</taxon>
        <taxon>Chlorella</taxon>
    </lineage>
</organism>
<comment type="caution">
    <text evidence="3">The sequence shown here is derived from an EMBL/GenBank/DDBJ whole genome shotgun (WGS) entry which is preliminary data.</text>
</comment>
<feature type="region of interest" description="Disordered" evidence="1">
    <location>
        <begin position="374"/>
        <end position="404"/>
    </location>
</feature>
<dbReference type="PANTHER" id="PTHR35128">
    <property type="entry name" value="SECRETION-REGULATING GUANINE NUCLEOTIDE EXCHANGE FACTOR"/>
    <property type="match status" value="1"/>
</dbReference>
<dbReference type="SUPFAM" id="SSF53474">
    <property type="entry name" value="alpha/beta-Hydrolases"/>
    <property type="match status" value="1"/>
</dbReference>
<evidence type="ECO:0008006" key="5">
    <source>
        <dbReference type="Google" id="ProtNLM"/>
    </source>
</evidence>
<evidence type="ECO:0000256" key="2">
    <source>
        <dbReference type="SAM" id="SignalP"/>
    </source>
</evidence>
<accession>A0A9D4Z2R9</accession>
<feature type="compositionally biased region" description="Polar residues" evidence="1">
    <location>
        <begin position="8"/>
        <end position="20"/>
    </location>
</feature>
<dbReference type="PANTHER" id="PTHR35128:SF1">
    <property type="entry name" value="SECRETION-REGULATING GUANINE NUCLEOTIDE EXCHANGE FACTOR"/>
    <property type="match status" value="1"/>
</dbReference>
<keyword evidence="2" id="KW-0732">Signal</keyword>
<dbReference type="Proteomes" id="UP001055712">
    <property type="component" value="Unassembled WGS sequence"/>
</dbReference>
<evidence type="ECO:0000313" key="4">
    <source>
        <dbReference type="Proteomes" id="UP001055712"/>
    </source>
</evidence>
<gene>
    <name evidence="3" type="ORF">D9Q98_001499</name>
</gene>
<evidence type="ECO:0000256" key="1">
    <source>
        <dbReference type="SAM" id="MobiDB-lite"/>
    </source>
</evidence>
<feature type="chain" id="PRO_5039359930" description="Pectin acetylesterase" evidence="2">
    <location>
        <begin position="50"/>
        <end position="552"/>
    </location>
</feature>
<feature type="region of interest" description="Disordered" evidence="1">
    <location>
        <begin position="503"/>
        <end position="530"/>
    </location>
</feature>